<comment type="caution">
    <text evidence="1">The sequence shown here is derived from an EMBL/GenBank/DDBJ whole genome shotgun (WGS) entry which is preliminary data.</text>
</comment>
<proteinExistence type="predicted"/>
<feature type="non-terminal residue" evidence="1">
    <location>
        <position position="1"/>
    </location>
</feature>
<protein>
    <submittedName>
        <fullName evidence="1">Uncharacterized protein</fullName>
    </submittedName>
</protein>
<dbReference type="AlphaFoldDB" id="A0A0F9CL88"/>
<organism evidence="1">
    <name type="scientific">marine sediment metagenome</name>
    <dbReference type="NCBI Taxonomy" id="412755"/>
    <lineage>
        <taxon>unclassified sequences</taxon>
        <taxon>metagenomes</taxon>
        <taxon>ecological metagenomes</taxon>
    </lineage>
</organism>
<name>A0A0F9CL88_9ZZZZ</name>
<evidence type="ECO:0000313" key="1">
    <source>
        <dbReference type="EMBL" id="KKL50113.1"/>
    </source>
</evidence>
<reference evidence="1" key="1">
    <citation type="journal article" date="2015" name="Nature">
        <title>Complex archaea that bridge the gap between prokaryotes and eukaryotes.</title>
        <authorList>
            <person name="Spang A."/>
            <person name="Saw J.H."/>
            <person name="Jorgensen S.L."/>
            <person name="Zaremba-Niedzwiedzka K."/>
            <person name="Martijn J."/>
            <person name="Lind A.E."/>
            <person name="van Eijk R."/>
            <person name="Schleper C."/>
            <person name="Guy L."/>
            <person name="Ettema T.J."/>
        </authorList>
    </citation>
    <scope>NUCLEOTIDE SEQUENCE</scope>
</reference>
<accession>A0A0F9CL88</accession>
<dbReference type="EMBL" id="LAZR01032718">
    <property type="protein sequence ID" value="KKL50113.1"/>
    <property type="molecule type" value="Genomic_DNA"/>
</dbReference>
<sequence length="140" mass="15276">LTPTGALTHALTAFRGFGGTLTPSGALSRTLTLFRVYGGTLIPTGDLEALITFVQALGGNLDFAGALSVGNPAWLLMDRKLVWQAEWSATYAYEIEDVVLYRTSTGTEWHAFVSKIGHNVGNIPTSTATAWRRLYQEKWL</sequence>
<gene>
    <name evidence="1" type="ORF">LCGC14_2308760</name>
</gene>